<keyword evidence="8" id="KW-1185">Reference proteome</keyword>
<dbReference type="Pfam" id="PF13508">
    <property type="entry name" value="Acetyltransf_7"/>
    <property type="match status" value="1"/>
</dbReference>
<dbReference type="PANTHER" id="PTHR36449:SF1">
    <property type="entry name" value="ACETYLTRANSFERASE"/>
    <property type="match status" value="1"/>
</dbReference>
<dbReference type="RefSeq" id="WP_111418930.1">
    <property type="nucleotide sequence ID" value="NZ_NPEX01000052.1"/>
</dbReference>
<proteinExistence type="predicted"/>
<dbReference type="InterPro" id="IPR000182">
    <property type="entry name" value="GNAT_dom"/>
</dbReference>
<dbReference type="SUPFAM" id="SSF55729">
    <property type="entry name" value="Acyl-CoA N-acyltransferases (Nat)"/>
    <property type="match status" value="1"/>
</dbReference>
<dbReference type="OrthoDB" id="9799147at2"/>
<keyword evidence="2" id="KW-1277">Toxin-antitoxin system</keyword>
<dbReference type="EMBL" id="NPEX01000052">
    <property type="protein sequence ID" value="RAI44266.1"/>
    <property type="molecule type" value="Genomic_DNA"/>
</dbReference>
<feature type="domain" description="N-acetyltransferase" evidence="6">
    <location>
        <begin position="5"/>
        <end position="162"/>
    </location>
</feature>
<evidence type="ECO:0000256" key="1">
    <source>
        <dbReference type="ARBA" id="ARBA00022491"/>
    </source>
</evidence>
<dbReference type="InterPro" id="IPR016181">
    <property type="entry name" value="Acyl_CoA_acyltransferase"/>
</dbReference>
<keyword evidence="4" id="KW-0012">Acyltransferase</keyword>
<keyword evidence="3 7" id="KW-0808">Transferase</keyword>
<evidence type="ECO:0000313" key="7">
    <source>
        <dbReference type="EMBL" id="RAI44266.1"/>
    </source>
</evidence>
<evidence type="ECO:0000256" key="5">
    <source>
        <dbReference type="ARBA" id="ARBA00049880"/>
    </source>
</evidence>
<dbReference type="Gene3D" id="3.40.630.30">
    <property type="match status" value="1"/>
</dbReference>
<evidence type="ECO:0000259" key="6">
    <source>
        <dbReference type="PROSITE" id="PS51186"/>
    </source>
</evidence>
<name>A0A327L1A7_9BRAD</name>
<dbReference type="Proteomes" id="UP000249130">
    <property type="component" value="Unassembled WGS sequence"/>
</dbReference>
<reference evidence="7 8" key="1">
    <citation type="submission" date="2017-07" db="EMBL/GenBank/DDBJ databases">
        <title>Draft Genome Sequences of Select Purple Nonsulfur Bacteria.</title>
        <authorList>
            <person name="Lasarre B."/>
            <person name="Mckinlay J.B."/>
        </authorList>
    </citation>
    <scope>NUCLEOTIDE SEQUENCE [LARGE SCALE GENOMIC DNA]</scope>
    <source>
        <strain evidence="7 8">DSM 5909</strain>
    </source>
</reference>
<gene>
    <name evidence="7" type="ORF">CH341_10055</name>
</gene>
<accession>A0A327L1A7</accession>
<dbReference type="AlphaFoldDB" id="A0A327L1A7"/>
<protein>
    <submittedName>
        <fullName evidence="7">GNAT family N-acetyltransferase</fullName>
    </submittedName>
</protein>
<dbReference type="GO" id="GO:0016747">
    <property type="term" value="F:acyltransferase activity, transferring groups other than amino-acyl groups"/>
    <property type="evidence" value="ECO:0007669"/>
    <property type="project" value="InterPro"/>
</dbReference>
<keyword evidence="1" id="KW-0678">Repressor</keyword>
<organism evidence="7 8">
    <name type="scientific">Rhodoplanes roseus</name>
    <dbReference type="NCBI Taxonomy" id="29409"/>
    <lineage>
        <taxon>Bacteria</taxon>
        <taxon>Pseudomonadati</taxon>
        <taxon>Pseudomonadota</taxon>
        <taxon>Alphaproteobacteria</taxon>
        <taxon>Hyphomicrobiales</taxon>
        <taxon>Nitrobacteraceae</taxon>
        <taxon>Rhodoplanes</taxon>
    </lineage>
</organism>
<comment type="catalytic activity">
    <reaction evidence="5">
        <text>glycyl-tRNA(Gly) + acetyl-CoA = N-acetylglycyl-tRNA(Gly) + CoA + H(+)</text>
        <dbReference type="Rhea" id="RHEA:81867"/>
        <dbReference type="Rhea" id="RHEA-COMP:9683"/>
        <dbReference type="Rhea" id="RHEA-COMP:19766"/>
        <dbReference type="ChEBI" id="CHEBI:15378"/>
        <dbReference type="ChEBI" id="CHEBI:57287"/>
        <dbReference type="ChEBI" id="CHEBI:57288"/>
        <dbReference type="ChEBI" id="CHEBI:78522"/>
        <dbReference type="ChEBI" id="CHEBI:232036"/>
    </reaction>
</comment>
<dbReference type="PANTHER" id="PTHR36449">
    <property type="entry name" value="ACETYLTRANSFERASE-RELATED"/>
    <property type="match status" value="1"/>
</dbReference>
<evidence type="ECO:0000256" key="4">
    <source>
        <dbReference type="ARBA" id="ARBA00023315"/>
    </source>
</evidence>
<comment type="caution">
    <text evidence="7">The sequence shown here is derived from an EMBL/GenBank/DDBJ whole genome shotgun (WGS) entry which is preliminary data.</text>
</comment>
<dbReference type="PROSITE" id="PS51186">
    <property type="entry name" value="GNAT"/>
    <property type="match status" value="1"/>
</dbReference>
<evidence type="ECO:0000256" key="3">
    <source>
        <dbReference type="ARBA" id="ARBA00022679"/>
    </source>
</evidence>
<sequence length="184" mass="20042">MSAATAPRPLAEADDRAGFDCGRESLNIWFRRHAWANHLSGASRVNVIADPTTGRIIGYVTLSACQIERAFLPKAQQRNQPDPVPVTLLGQLAVDKAFQGRKHAASLLQFALKTALRASEIVGSVGVIAHPLDDTVRGFYASWGFRDLAFDPRGAMMIRTSELQRLFGTDVTGAPSRSPRPDET</sequence>
<evidence type="ECO:0000256" key="2">
    <source>
        <dbReference type="ARBA" id="ARBA00022649"/>
    </source>
</evidence>
<evidence type="ECO:0000313" key="8">
    <source>
        <dbReference type="Proteomes" id="UP000249130"/>
    </source>
</evidence>